<gene>
    <name evidence="2" type="ORF">Poly41_41930</name>
</gene>
<evidence type="ECO:0000313" key="2">
    <source>
        <dbReference type="EMBL" id="TWU35049.1"/>
    </source>
</evidence>
<evidence type="ECO:0008006" key="4">
    <source>
        <dbReference type="Google" id="ProtNLM"/>
    </source>
</evidence>
<keyword evidence="1" id="KW-0472">Membrane</keyword>
<organism evidence="2 3">
    <name type="scientific">Novipirellula artificiosorum</name>
    <dbReference type="NCBI Taxonomy" id="2528016"/>
    <lineage>
        <taxon>Bacteria</taxon>
        <taxon>Pseudomonadati</taxon>
        <taxon>Planctomycetota</taxon>
        <taxon>Planctomycetia</taxon>
        <taxon>Pirellulales</taxon>
        <taxon>Pirellulaceae</taxon>
        <taxon>Novipirellula</taxon>
    </lineage>
</organism>
<keyword evidence="1" id="KW-0812">Transmembrane</keyword>
<proteinExistence type="predicted"/>
<keyword evidence="1" id="KW-1133">Transmembrane helix</keyword>
<protein>
    <recommendedName>
        <fullName evidence="4">RDD family protein</fullName>
    </recommendedName>
</protein>
<evidence type="ECO:0000313" key="3">
    <source>
        <dbReference type="Proteomes" id="UP000319143"/>
    </source>
</evidence>
<dbReference type="EMBL" id="SJPV01000007">
    <property type="protein sequence ID" value="TWU35049.1"/>
    <property type="molecule type" value="Genomic_DNA"/>
</dbReference>
<keyword evidence="3" id="KW-1185">Reference proteome</keyword>
<evidence type="ECO:0000256" key="1">
    <source>
        <dbReference type="SAM" id="Phobius"/>
    </source>
</evidence>
<dbReference type="AlphaFoldDB" id="A0A5C6DJG7"/>
<dbReference type="Proteomes" id="UP000319143">
    <property type="component" value="Unassembled WGS sequence"/>
</dbReference>
<sequence>MAWMPLIRRVSAIKPWIDELRSRQPVHVRYRVAGLIAATMILPLFTLLSGVLITIAYKHQEAMMPRVGELPRVTSGLMSPIDGVFWATISWLQCIWLPSLLTAILFRGGFLLRIFGLTLANGRSEPASRLRVLVRMLATGIVPTCLILGFMMPPGWFPANHSFVVTERYIVAGLAVVGFLAVLIYRSRGRLFSDWVAGTYLVAR</sequence>
<feature type="transmembrane region" description="Helical" evidence="1">
    <location>
        <begin position="95"/>
        <end position="120"/>
    </location>
</feature>
<reference evidence="2 3" key="1">
    <citation type="submission" date="2019-02" db="EMBL/GenBank/DDBJ databases">
        <title>Deep-cultivation of Planctomycetes and their phenomic and genomic characterization uncovers novel biology.</title>
        <authorList>
            <person name="Wiegand S."/>
            <person name="Jogler M."/>
            <person name="Boedeker C."/>
            <person name="Pinto D."/>
            <person name="Vollmers J."/>
            <person name="Rivas-Marin E."/>
            <person name="Kohn T."/>
            <person name="Peeters S.H."/>
            <person name="Heuer A."/>
            <person name="Rast P."/>
            <person name="Oberbeckmann S."/>
            <person name="Bunk B."/>
            <person name="Jeske O."/>
            <person name="Meyerdierks A."/>
            <person name="Storesund J.E."/>
            <person name="Kallscheuer N."/>
            <person name="Luecker S."/>
            <person name="Lage O.M."/>
            <person name="Pohl T."/>
            <person name="Merkel B.J."/>
            <person name="Hornburger P."/>
            <person name="Mueller R.-W."/>
            <person name="Bruemmer F."/>
            <person name="Labrenz M."/>
            <person name="Spormann A.M."/>
            <person name="Op Den Camp H."/>
            <person name="Overmann J."/>
            <person name="Amann R."/>
            <person name="Jetten M.S.M."/>
            <person name="Mascher T."/>
            <person name="Medema M.H."/>
            <person name="Devos D.P."/>
            <person name="Kaster A.-K."/>
            <person name="Ovreas L."/>
            <person name="Rohde M."/>
            <person name="Galperin M.Y."/>
            <person name="Jogler C."/>
        </authorList>
    </citation>
    <scope>NUCLEOTIDE SEQUENCE [LARGE SCALE GENOMIC DNA]</scope>
    <source>
        <strain evidence="2 3">Poly41</strain>
    </source>
</reference>
<feature type="transmembrane region" description="Helical" evidence="1">
    <location>
        <begin position="32"/>
        <end position="57"/>
    </location>
</feature>
<accession>A0A5C6DJG7</accession>
<feature type="transmembrane region" description="Helical" evidence="1">
    <location>
        <begin position="132"/>
        <end position="157"/>
    </location>
</feature>
<feature type="transmembrane region" description="Helical" evidence="1">
    <location>
        <begin position="169"/>
        <end position="185"/>
    </location>
</feature>
<comment type="caution">
    <text evidence="2">The sequence shown here is derived from an EMBL/GenBank/DDBJ whole genome shotgun (WGS) entry which is preliminary data.</text>
</comment>
<name>A0A5C6DJG7_9BACT</name>